<feature type="compositionally biased region" description="Polar residues" evidence="2">
    <location>
        <begin position="207"/>
        <end position="221"/>
    </location>
</feature>
<keyword evidence="4" id="KW-1185">Reference proteome</keyword>
<dbReference type="InterPro" id="IPR023213">
    <property type="entry name" value="CAT-like_dom_sf"/>
</dbReference>
<dbReference type="Proteomes" id="UP000298416">
    <property type="component" value="Unassembled WGS sequence"/>
</dbReference>
<accession>A0A8X8ZF99</accession>
<evidence type="ECO:0000313" key="3">
    <source>
        <dbReference type="EMBL" id="KAG6402662.1"/>
    </source>
</evidence>
<proteinExistence type="inferred from homology"/>
<gene>
    <name evidence="3" type="ORF">SASPL_134864</name>
</gene>
<dbReference type="Pfam" id="PF02458">
    <property type="entry name" value="Transferase"/>
    <property type="match status" value="1"/>
</dbReference>
<evidence type="ECO:0000313" key="4">
    <source>
        <dbReference type="Proteomes" id="UP000298416"/>
    </source>
</evidence>
<comment type="similarity">
    <text evidence="1">Belongs to the plant acyltransferase family.</text>
</comment>
<dbReference type="Gene3D" id="3.30.559.10">
    <property type="entry name" value="Chloramphenicol acetyltransferase-like domain"/>
    <property type="match status" value="2"/>
</dbReference>
<evidence type="ECO:0000256" key="1">
    <source>
        <dbReference type="ARBA" id="ARBA00009861"/>
    </source>
</evidence>
<dbReference type="GO" id="GO:0016747">
    <property type="term" value="F:acyltransferase activity, transferring groups other than amino-acyl groups"/>
    <property type="evidence" value="ECO:0007669"/>
    <property type="project" value="TreeGrafter"/>
</dbReference>
<reference evidence="3" key="1">
    <citation type="submission" date="2018-01" db="EMBL/GenBank/DDBJ databases">
        <authorList>
            <person name="Mao J.F."/>
        </authorList>
    </citation>
    <scope>NUCLEOTIDE SEQUENCE</scope>
    <source>
        <strain evidence="3">Huo1</strain>
        <tissue evidence="3">Leaf</tissue>
    </source>
</reference>
<dbReference type="PANTHER" id="PTHR31642:SF5">
    <property type="entry name" value="OS01G0104900 PROTEIN"/>
    <property type="match status" value="1"/>
</dbReference>
<dbReference type="OrthoDB" id="671439at2759"/>
<dbReference type="AlphaFoldDB" id="A0A8X8ZF99"/>
<feature type="region of interest" description="Disordered" evidence="2">
    <location>
        <begin position="203"/>
        <end position="223"/>
    </location>
</feature>
<name>A0A8X8ZF99_SALSN</name>
<dbReference type="EMBL" id="PNBA02000013">
    <property type="protein sequence ID" value="KAG6402662.1"/>
    <property type="molecule type" value="Genomic_DNA"/>
</dbReference>
<evidence type="ECO:0008006" key="5">
    <source>
        <dbReference type="Google" id="ProtNLM"/>
    </source>
</evidence>
<evidence type="ECO:0000256" key="2">
    <source>
        <dbReference type="SAM" id="MobiDB-lite"/>
    </source>
</evidence>
<protein>
    <recommendedName>
        <fullName evidence="5">Omega-hydroxypalmitate O-feruloyl transferase</fullName>
    </recommendedName>
</protein>
<organism evidence="3">
    <name type="scientific">Salvia splendens</name>
    <name type="common">Scarlet sage</name>
    <dbReference type="NCBI Taxonomy" id="180675"/>
    <lineage>
        <taxon>Eukaryota</taxon>
        <taxon>Viridiplantae</taxon>
        <taxon>Streptophyta</taxon>
        <taxon>Embryophyta</taxon>
        <taxon>Tracheophyta</taxon>
        <taxon>Spermatophyta</taxon>
        <taxon>Magnoliopsida</taxon>
        <taxon>eudicotyledons</taxon>
        <taxon>Gunneridae</taxon>
        <taxon>Pentapetalae</taxon>
        <taxon>asterids</taxon>
        <taxon>lamiids</taxon>
        <taxon>Lamiales</taxon>
        <taxon>Lamiaceae</taxon>
        <taxon>Nepetoideae</taxon>
        <taxon>Mentheae</taxon>
        <taxon>Salviinae</taxon>
        <taxon>Salvia</taxon>
        <taxon>Salvia subgen. Calosphace</taxon>
        <taxon>core Calosphace</taxon>
    </lineage>
</organism>
<reference evidence="3" key="2">
    <citation type="submission" date="2020-08" db="EMBL/GenBank/DDBJ databases">
        <title>Plant Genome Project.</title>
        <authorList>
            <person name="Zhang R.-G."/>
        </authorList>
    </citation>
    <scope>NUCLEOTIDE SEQUENCE</scope>
    <source>
        <strain evidence="3">Huo1</strain>
        <tissue evidence="3">Leaf</tissue>
    </source>
</reference>
<sequence length="460" mass="51383">MLKSPELPDCIYKAQPVLISPARPTPNHRLYLSNLDDQKFLRFSIKYLYLFTKFLHTAALRSSLARALVEFYPLAGRLRRRVGGDDRKLEVECNGEGAVFVEAEMDLRCEEFVEFVGKPNRALMRKLLYRVEGADFLDIPPLIIQVTNLRDGGTILCTAISHCICDGIGSSQFLHAWAHIHQSSSSPNLPIQPFHSRHVLEPRRPPQVTSSHPGFTKNTPPANEPAAGPNVFNFLQSQPLVTSSVTFSPSQILHLKRQCYPSLKCTTFEALASHTWRSWVRSLGLKPSFQVKLLFSMNIRDKVRPEMPQGYYGNGFVLACAEAKVKDLVSANVRHGVKSVQHAKSVISDDYVRSVIDLLDDENVVTDLSSSLVISQWSRLGLEDLDFGGGKALHMGPLYSDIYCLFVPVAGEPDAVRVLVSMPRSVVEKFEFYMADFDGVVENGDAKNQCEVDSLKMVSV</sequence>
<dbReference type="PANTHER" id="PTHR31642">
    <property type="entry name" value="TRICHOTHECENE 3-O-ACETYLTRANSFERASE"/>
    <property type="match status" value="1"/>
</dbReference>
<dbReference type="InterPro" id="IPR050317">
    <property type="entry name" value="Plant_Fungal_Acyltransferase"/>
</dbReference>
<comment type="caution">
    <text evidence="3">The sequence shown here is derived from an EMBL/GenBank/DDBJ whole genome shotgun (WGS) entry which is preliminary data.</text>
</comment>